<dbReference type="RefSeq" id="XP_049262921.1">
    <property type="nucleotide sequence ID" value="XM_049407713.1"/>
</dbReference>
<keyword evidence="3" id="KW-1185">Reference proteome</keyword>
<dbReference type="AlphaFoldDB" id="A0A8J5UGT2"/>
<dbReference type="PANTHER" id="PTHR38645">
    <property type="entry name" value="CHROMOSOME 9, WHOLE GENOME SHOTGUN SEQUENCE"/>
    <property type="match status" value="1"/>
</dbReference>
<dbReference type="GeneID" id="73470618"/>
<dbReference type="Pfam" id="PF15251">
    <property type="entry name" value="TAPR1-like"/>
    <property type="match status" value="1"/>
</dbReference>
<dbReference type="Proteomes" id="UP000694255">
    <property type="component" value="Unassembled WGS sequence"/>
</dbReference>
<feature type="compositionally biased region" description="Low complexity" evidence="1">
    <location>
        <begin position="125"/>
        <end position="139"/>
    </location>
</feature>
<evidence type="ECO:0000256" key="1">
    <source>
        <dbReference type="SAM" id="MobiDB-lite"/>
    </source>
</evidence>
<dbReference type="OrthoDB" id="21418at2759"/>
<protein>
    <submittedName>
        <fullName evidence="2">Uncharacterized protein</fullName>
    </submittedName>
</protein>
<dbReference type="InterPro" id="IPR029196">
    <property type="entry name" value="HAPSTR1-like"/>
</dbReference>
<reference evidence="2 3" key="1">
    <citation type="journal article" date="2021" name="DNA Res.">
        <title>Genome analysis of Candida subhashii reveals its hybrid nature and dual mitochondrial genome conformations.</title>
        <authorList>
            <person name="Mixao V."/>
            <person name="Hegedusova E."/>
            <person name="Saus E."/>
            <person name="Pryszcz L.P."/>
            <person name="Cillingova A."/>
            <person name="Nosek J."/>
            <person name="Gabaldon T."/>
        </authorList>
    </citation>
    <scope>NUCLEOTIDE SEQUENCE [LARGE SCALE GENOMIC DNA]</scope>
    <source>
        <strain evidence="2 3">CBS 10753</strain>
    </source>
</reference>
<feature type="compositionally biased region" description="Basic and acidic residues" evidence="1">
    <location>
        <begin position="226"/>
        <end position="238"/>
    </location>
</feature>
<evidence type="ECO:0000313" key="2">
    <source>
        <dbReference type="EMBL" id="KAG7662688.1"/>
    </source>
</evidence>
<feature type="region of interest" description="Disordered" evidence="1">
    <location>
        <begin position="178"/>
        <end position="257"/>
    </location>
</feature>
<dbReference type="PANTHER" id="PTHR38645:SF1">
    <property type="entry name" value="YALI0F12243P"/>
    <property type="match status" value="1"/>
</dbReference>
<feature type="region of interest" description="Disordered" evidence="1">
    <location>
        <begin position="125"/>
        <end position="151"/>
    </location>
</feature>
<feature type="compositionally biased region" description="Basic and acidic residues" evidence="1">
    <location>
        <begin position="201"/>
        <end position="218"/>
    </location>
</feature>
<feature type="compositionally biased region" description="Basic residues" evidence="1">
    <location>
        <begin position="189"/>
        <end position="200"/>
    </location>
</feature>
<accession>A0A8J5UGT2</accession>
<organism evidence="2 3">
    <name type="scientific">[Candida] subhashii</name>
    <dbReference type="NCBI Taxonomy" id="561895"/>
    <lineage>
        <taxon>Eukaryota</taxon>
        <taxon>Fungi</taxon>
        <taxon>Dikarya</taxon>
        <taxon>Ascomycota</taxon>
        <taxon>Saccharomycotina</taxon>
        <taxon>Pichiomycetes</taxon>
        <taxon>Debaryomycetaceae</taxon>
        <taxon>Spathaspora</taxon>
    </lineage>
</organism>
<sequence>MDLSNLSSNLPLSKPVNQTSLNEVTQELTIEFKHAAKAVATLYNSATSSTTTSNTTTTPPPTKQLKSEFATAARSVAALYKITHNSTSLFQSHGYLQCLDDLLQIIATDGDVENWALTRRAEITNTNNSSNNTTSSQSSDPIETTDISPRTPAVEESIPQDFEFSILSDIKPPVKFIPTVPPISVQHTNKQRQHHTHNRKQKLERIQRKLVEELRDGSGSDYESDTNERSKLRLRKEATGGGESPIKKKQKLNESDI</sequence>
<proteinExistence type="predicted"/>
<comment type="caution">
    <text evidence="2">The sequence shown here is derived from an EMBL/GenBank/DDBJ whole genome shotgun (WGS) entry which is preliminary data.</text>
</comment>
<evidence type="ECO:0000313" key="3">
    <source>
        <dbReference type="Proteomes" id="UP000694255"/>
    </source>
</evidence>
<name>A0A8J5UGT2_9ASCO</name>
<dbReference type="EMBL" id="JAGSYN010000165">
    <property type="protein sequence ID" value="KAG7662688.1"/>
    <property type="molecule type" value="Genomic_DNA"/>
</dbReference>
<gene>
    <name evidence="2" type="ORF">J8A68_003818</name>
</gene>